<organism evidence="2">
    <name type="scientific">Babesia bovis</name>
    <dbReference type="NCBI Taxonomy" id="5865"/>
    <lineage>
        <taxon>Eukaryota</taxon>
        <taxon>Sar</taxon>
        <taxon>Alveolata</taxon>
        <taxon>Apicomplexa</taxon>
        <taxon>Aconoidasida</taxon>
        <taxon>Piroplasmida</taxon>
        <taxon>Babesiidae</taxon>
        <taxon>Babesia</taxon>
    </lineage>
</organism>
<sequence>MSYAGRSTRTSNEPVLLPHVFNTTELNYAELSKWNLDSSVFGFHEDVLKDKNAATAQPTVITPNVQVASIRANRRRPTYAAKCVKNESAEESAESSSDADNRTATAKDIRRNKILHYRKLLTATVKVKTAIFHAKVIVMCSKDGKCIEWYKNKDSEGDENKRQLIGTLPVAKITNFKTKVDNLRYLEITAGTNTYIFVFKTREEREKWQSDFDNFVKFMKMI</sequence>
<name>S6B3Y2_BABBO</name>
<proteinExistence type="evidence at transcript level"/>
<dbReference type="AlphaFoldDB" id="S6B3Y2"/>
<feature type="region of interest" description="Disordered" evidence="1">
    <location>
        <begin position="81"/>
        <end position="104"/>
    </location>
</feature>
<dbReference type="SUPFAM" id="SSF50729">
    <property type="entry name" value="PH domain-like"/>
    <property type="match status" value="1"/>
</dbReference>
<evidence type="ECO:0008006" key="3">
    <source>
        <dbReference type="Google" id="ProtNLM"/>
    </source>
</evidence>
<accession>S6B3Y2</accession>
<protein>
    <recommendedName>
        <fullName evidence="3">PH domain-containing protein</fullName>
    </recommendedName>
</protein>
<evidence type="ECO:0000313" key="2">
    <source>
        <dbReference type="EMBL" id="BAN66193.1"/>
    </source>
</evidence>
<evidence type="ECO:0000256" key="1">
    <source>
        <dbReference type="SAM" id="MobiDB-lite"/>
    </source>
</evidence>
<dbReference type="EMBL" id="AK442399">
    <property type="protein sequence ID" value="BAN66193.1"/>
    <property type="molecule type" value="mRNA"/>
</dbReference>
<reference evidence="2" key="1">
    <citation type="journal article" date="2014" name="BMC Genomics">
        <title>The Babesia bovis gene and promoter model: an update from full-length EST analysis.</title>
        <authorList>
            <person name="Yamagishi J."/>
            <person name="Wakaguri H."/>
            <person name="Yokoyama N."/>
            <person name="Yamashita R."/>
            <person name="Suzuki Y."/>
            <person name="Xuan X."/>
            <person name="Igarashi I."/>
        </authorList>
    </citation>
    <scope>NUCLEOTIDE SEQUENCE</scope>
    <source>
        <strain evidence="2">Texas</strain>
    </source>
</reference>
<gene>
    <name evidence="2" type="primary">BBOV_IV008030</name>
</gene>
<dbReference type="VEuPathDB" id="PiroplasmaDB:BBOV_IV008030"/>
<dbReference type="CDD" id="cd00821">
    <property type="entry name" value="PH"/>
    <property type="match status" value="1"/>
</dbReference>